<organism evidence="2 3">
    <name type="scientific">Umezawaea endophytica</name>
    <dbReference type="NCBI Taxonomy" id="1654476"/>
    <lineage>
        <taxon>Bacteria</taxon>
        <taxon>Bacillati</taxon>
        <taxon>Actinomycetota</taxon>
        <taxon>Actinomycetes</taxon>
        <taxon>Pseudonocardiales</taxon>
        <taxon>Pseudonocardiaceae</taxon>
        <taxon>Umezawaea</taxon>
    </lineage>
</organism>
<comment type="caution">
    <text evidence="2">The sequence shown here is derived from an EMBL/GenBank/DDBJ whole genome shotgun (WGS) entry which is preliminary data.</text>
</comment>
<sequence>MRAFRGLDLADAAVDRRTVGSAADRRRAREHAADETKGRILVLGRYFGAAERVPPGGPSVRAARIAGVERDEGGTPGRRIGVEQLVEPLERNAAKAGDHSFESVRKLGNAVPLLVENSGDQLMELWLEPTGQDYWLRPGEVVVVTSYGEWVDHPFEVAHEPDRVTVWCTSWFATVTDRQDQEVPGAHQRPAGLPRFAGQPHPDSGARAGNT</sequence>
<evidence type="ECO:0000256" key="1">
    <source>
        <dbReference type="SAM" id="MobiDB-lite"/>
    </source>
</evidence>
<protein>
    <submittedName>
        <fullName evidence="2">Uncharacterized protein</fullName>
    </submittedName>
</protein>
<proteinExistence type="predicted"/>
<dbReference type="AlphaFoldDB" id="A0A9X2VJU9"/>
<evidence type="ECO:0000313" key="3">
    <source>
        <dbReference type="Proteomes" id="UP001141259"/>
    </source>
</evidence>
<gene>
    <name evidence="2" type="ORF">NZH93_13895</name>
</gene>
<name>A0A9X2VJU9_9PSEU</name>
<dbReference type="EMBL" id="JANYMP010000005">
    <property type="protein sequence ID" value="MCS7477951.1"/>
    <property type="molecule type" value="Genomic_DNA"/>
</dbReference>
<accession>A0A9X2VJU9</accession>
<feature type="region of interest" description="Disordered" evidence="1">
    <location>
        <begin position="179"/>
        <end position="211"/>
    </location>
</feature>
<evidence type="ECO:0000313" key="2">
    <source>
        <dbReference type="EMBL" id="MCS7477951.1"/>
    </source>
</evidence>
<dbReference type="Proteomes" id="UP001141259">
    <property type="component" value="Unassembled WGS sequence"/>
</dbReference>
<reference evidence="2" key="1">
    <citation type="submission" date="2022-08" db="EMBL/GenBank/DDBJ databases">
        <authorList>
            <person name="Tistechok S."/>
            <person name="Samborskyy M."/>
            <person name="Roman I."/>
        </authorList>
    </citation>
    <scope>NUCLEOTIDE SEQUENCE</scope>
    <source>
        <strain evidence="2">DSM 103496</strain>
    </source>
</reference>
<keyword evidence="3" id="KW-1185">Reference proteome</keyword>
<dbReference type="RefSeq" id="WP_259623454.1">
    <property type="nucleotide sequence ID" value="NZ_JANYMP010000005.1"/>
</dbReference>